<evidence type="ECO:0000256" key="6">
    <source>
        <dbReference type="ARBA" id="ARBA00023004"/>
    </source>
</evidence>
<dbReference type="InterPro" id="IPR017972">
    <property type="entry name" value="Cyt_P450_CS"/>
</dbReference>
<organism evidence="9 10">
    <name type="scientific">Mycobacterium paraffinicum</name>
    <dbReference type="NCBI Taxonomy" id="53378"/>
    <lineage>
        <taxon>Bacteria</taxon>
        <taxon>Bacillati</taxon>
        <taxon>Actinomycetota</taxon>
        <taxon>Actinomycetes</taxon>
        <taxon>Mycobacteriales</taxon>
        <taxon>Mycobacteriaceae</taxon>
        <taxon>Mycobacterium</taxon>
    </lineage>
</organism>
<dbReference type="Proteomes" id="UP001501417">
    <property type="component" value="Unassembled WGS sequence"/>
</dbReference>
<dbReference type="SUPFAM" id="SSF48264">
    <property type="entry name" value="Cytochrome P450"/>
    <property type="match status" value="1"/>
</dbReference>
<keyword evidence="7 8" id="KW-0503">Monooxygenase</keyword>
<evidence type="ECO:0000256" key="5">
    <source>
        <dbReference type="ARBA" id="ARBA00023002"/>
    </source>
</evidence>
<dbReference type="PROSITE" id="PS00086">
    <property type="entry name" value="CYTOCHROME_P450"/>
    <property type="match status" value="1"/>
</dbReference>
<protein>
    <submittedName>
        <fullName evidence="9">Cytochrome P450</fullName>
    </submittedName>
</protein>
<keyword evidence="10" id="KW-1185">Reference proteome</keyword>
<comment type="cofactor">
    <cofactor evidence="1">
        <name>heme</name>
        <dbReference type="ChEBI" id="CHEBI:30413"/>
    </cofactor>
</comment>
<keyword evidence="4 8" id="KW-0479">Metal-binding</keyword>
<evidence type="ECO:0000313" key="9">
    <source>
        <dbReference type="EMBL" id="GAA4289963.1"/>
    </source>
</evidence>
<evidence type="ECO:0000256" key="7">
    <source>
        <dbReference type="ARBA" id="ARBA00023033"/>
    </source>
</evidence>
<comment type="caution">
    <text evidence="9">The sequence shown here is derived from an EMBL/GenBank/DDBJ whole genome shotgun (WGS) entry which is preliminary data.</text>
</comment>
<dbReference type="InterPro" id="IPR002397">
    <property type="entry name" value="Cyt_P450_B"/>
</dbReference>
<evidence type="ECO:0000313" key="10">
    <source>
        <dbReference type="Proteomes" id="UP001501417"/>
    </source>
</evidence>
<dbReference type="PRINTS" id="PR00385">
    <property type="entry name" value="P450"/>
</dbReference>
<reference evidence="10" key="1">
    <citation type="journal article" date="2019" name="Int. J. Syst. Evol. Microbiol.">
        <title>The Global Catalogue of Microorganisms (GCM) 10K type strain sequencing project: providing services to taxonomists for standard genome sequencing and annotation.</title>
        <authorList>
            <consortium name="The Broad Institute Genomics Platform"/>
            <consortium name="The Broad Institute Genome Sequencing Center for Infectious Disease"/>
            <person name="Wu L."/>
            <person name="Ma J."/>
        </authorList>
    </citation>
    <scope>NUCLEOTIDE SEQUENCE [LARGE SCALE GENOMIC DNA]</scope>
    <source>
        <strain evidence="10">JCM 17782</strain>
    </source>
</reference>
<keyword evidence="5 8" id="KW-0560">Oxidoreductase</keyword>
<evidence type="ECO:0000256" key="8">
    <source>
        <dbReference type="RuleBase" id="RU000461"/>
    </source>
</evidence>
<proteinExistence type="inferred from homology"/>
<sequence>MDKAGTNAIDLYYDPFDSDIDDNPYPVWKRMRAEAPLYYNEKYNFFALSRYDDVARELPNWQTYRSGRGTTADILFANIEVPPGILLFEDPPLHDLHRRLLSRVFTPRRMLAVENLVRDFCVRELDPLIGAGGFDFIADLGAMMPMRTIGYLLGIPEQDQAKIRDRGGAYIELSDERDPAAVNAKLFEESIVVFAEYIEWRADHPSDDLMTDLLRAEIEEPDGTRRPLSRTEVLAYTAMIAGAGNETTARLIGFMGQLLSDHPDQRRELAADPSLIPGAVEETLRYEPPSPVQARYVAQDAELYGRVVPEGSYMLLLNGSANRDERHFTDPDRYDIHRAGSHLSFGQGLHFCLGSALARMEGRVALEEVLKRWPDWEVDYANAQRAHTASVRGWARLPVVTG</sequence>
<evidence type="ECO:0000256" key="4">
    <source>
        <dbReference type="ARBA" id="ARBA00022723"/>
    </source>
</evidence>
<keyword evidence="3 8" id="KW-0349">Heme</keyword>
<dbReference type="PANTHER" id="PTHR46696:SF4">
    <property type="entry name" value="BIOTIN BIOSYNTHESIS CYTOCHROME P450"/>
    <property type="match status" value="1"/>
</dbReference>
<comment type="similarity">
    <text evidence="2 8">Belongs to the cytochrome P450 family.</text>
</comment>
<dbReference type="PANTHER" id="PTHR46696">
    <property type="entry name" value="P450, PUTATIVE (EUROFUNG)-RELATED"/>
    <property type="match status" value="1"/>
</dbReference>
<name>A0ABP8EZ25_9MYCO</name>
<keyword evidence="6 8" id="KW-0408">Iron</keyword>
<evidence type="ECO:0000256" key="1">
    <source>
        <dbReference type="ARBA" id="ARBA00001971"/>
    </source>
</evidence>
<dbReference type="Pfam" id="PF00067">
    <property type="entry name" value="p450"/>
    <property type="match status" value="1"/>
</dbReference>
<dbReference type="InterPro" id="IPR036396">
    <property type="entry name" value="Cyt_P450_sf"/>
</dbReference>
<gene>
    <name evidence="9" type="ORF">GCM10023161_33700</name>
</gene>
<dbReference type="PRINTS" id="PR00359">
    <property type="entry name" value="BP450"/>
</dbReference>
<dbReference type="Gene3D" id="1.10.630.10">
    <property type="entry name" value="Cytochrome P450"/>
    <property type="match status" value="1"/>
</dbReference>
<dbReference type="CDD" id="cd11078">
    <property type="entry name" value="CYP130-like"/>
    <property type="match status" value="1"/>
</dbReference>
<accession>A0ABP8EZ25</accession>
<dbReference type="EMBL" id="BAABGF010000039">
    <property type="protein sequence ID" value="GAA4289963.1"/>
    <property type="molecule type" value="Genomic_DNA"/>
</dbReference>
<dbReference type="InterPro" id="IPR001128">
    <property type="entry name" value="Cyt_P450"/>
</dbReference>
<evidence type="ECO:0000256" key="3">
    <source>
        <dbReference type="ARBA" id="ARBA00022617"/>
    </source>
</evidence>
<dbReference type="RefSeq" id="WP_264036962.1">
    <property type="nucleotide sequence ID" value="NZ_BAABGF010000039.1"/>
</dbReference>
<evidence type="ECO:0000256" key="2">
    <source>
        <dbReference type="ARBA" id="ARBA00010617"/>
    </source>
</evidence>